<accession>A0A645JBA3</accession>
<reference evidence="2" key="1">
    <citation type="submission" date="2019-08" db="EMBL/GenBank/DDBJ databases">
        <authorList>
            <person name="Kucharzyk K."/>
            <person name="Murdoch R.W."/>
            <person name="Higgins S."/>
            <person name="Loffler F."/>
        </authorList>
    </citation>
    <scope>NUCLEOTIDE SEQUENCE</scope>
</reference>
<sequence>MQRFVGQTGDGLHMLPGGDLGHHPAVDGVHVCLGGDTVAKYGPPIPDYGGGGLVAGGFKSQNIHVRSSPFSPPGNSRVIRMASSLGRS</sequence>
<proteinExistence type="predicted"/>
<gene>
    <name evidence="2" type="ORF">SDC9_208654</name>
</gene>
<evidence type="ECO:0000256" key="1">
    <source>
        <dbReference type="SAM" id="MobiDB-lite"/>
    </source>
</evidence>
<comment type="caution">
    <text evidence="2">The sequence shown here is derived from an EMBL/GenBank/DDBJ whole genome shotgun (WGS) entry which is preliminary data.</text>
</comment>
<feature type="region of interest" description="Disordered" evidence="1">
    <location>
        <begin position="66"/>
        <end position="88"/>
    </location>
</feature>
<protein>
    <submittedName>
        <fullName evidence="2">Uncharacterized protein</fullName>
    </submittedName>
</protein>
<dbReference type="EMBL" id="VSSQ01136809">
    <property type="protein sequence ID" value="MPN60921.1"/>
    <property type="molecule type" value="Genomic_DNA"/>
</dbReference>
<dbReference type="AlphaFoldDB" id="A0A645JBA3"/>
<evidence type="ECO:0000313" key="2">
    <source>
        <dbReference type="EMBL" id="MPN60921.1"/>
    </source>
</evidence>
<organism evidence="2">
    <name type="scientific">bioreactor metagenome</name>
    <dbReference type="NCBI Taxonomy" id="1076179"/>
    <lineage>
        <taxon>unclassified sequences</taxon>
        <taxon>metagenomes</taxon>
        <taxon>ecological metagenomes</taxon>
    </lineage>
</organism>
<name>A0A645JBA3_9ZZZZ</name>